<evidence type="ECO:0000313" key="2">
    <source>
        <dbReference type="Proteomes" id="UP000504634"/>
    </source>
</evidence>
<dbReference type="RefSeq" id="XP_030372217.1">
    <property type="nucleotide sequence ID" value="XM_030516357.1"/>
</dbReference>
<dbReference type="PANTHER" id="PTHR21163">
    <property type="entry name" value="PROTEIN G12"/>
    <property type="match status" value="1"/>
</dbReference>
<keyword evidence="2" id="KW-1185">Reference proteome</keyword>
<keyword evidence="1" id="KW-0732">Signal</keyword>
<accession>A0A6J2TB90</accession>
<dbReference type="OrthoDB" id="7882129at2759"/>
<feature type="chain" id="PRO_5026742705" evidence="1">
    <location>
        <begin position="22"/>
        <end position="237"/>
    </location>
</feature>
<name>A0A6J2TB90_DROLE</name>
<dbReference type="PANTHER" id="PTHR21163:SF0">
    <property type="entry name" value="GH08205P-RELATED"/>
    <property type="match status" value="1"/>
</dbReference>
<sequence>MHFRIFLLAALSCLVIGQTQAQVPARRNVSQAGPVAPPNLARDLKSLLRAIPKKQIRDLVHAYLLNDAEFQAVIRAINSIPAYRARQSLLNQPEVRQLILWVGQQLLLSGAGSWEIVDDLEISIFNKYPYWAQTVQGIRGFQLELASIYPVELVRSLLESSGQQSPVLGELWRRLLALKPAYERWLALPQVRTVINRLGALGVDLDGVDAIVRYQLGWSNATFNSYPDYDYRNYPGF</sequence>
<dbReference type="Pfam" id="PF06757">
    <property type="entry name" value="Ins_allergen_rp"/>
    <property type="match status" value="1"/>
</dbReference>
<organism evidence="2 3">
    <name type="scientific">Drosophila lebanonensis</name>
    <name type="common">Fruit fly</name>
    <name type="synonym">Scaptodrosophila lebanonensis</name>
    <dbReference type="NCBI Taxonomy" id="7225"/>
    <lineage>
        <taxon>Eukaryota</taxon>
        <taxon>Metazoa</taxon>
        <taxon>Ecdysozoa</taxon>
        <taxon>Arthropoda</taxon>
        <taxon>Hexapoda</taxon>
        <taxon>Insecta</taxon>
        <taxon>Pterygota</taxon>
        <taxon>Neoptera</taxon>
        <taxon>Endopterygota</taxon>
        <taxon>Diptera</taxon>
        <taxon>Brachycera</taxon>
        <taxon>Muscomorpha</taxon>
        <taxon>Ephydroidea</taxon>
        <taxon>Drosophilidae</taxon>
        <taxon>Scaptodrosophila</taxon>
    </lineage>
</organism>
<proteinExistence type="predicted"/>
<evidence type="ECO:0000313" key="3">
    <source>
        <dbReference type="RefSeq" id="XP_030372217.1"/>
    </source>
</evidence>
<feature type="signal peptide" evidence="1">
    <location>
        <begin position="1"/>
        <end position="21"/>
    </location>
</feature>
<dbReference type="GeneID" id="115622422"/>
<dbReference type="Proteomes" id="UP000504634">
    <property type="component" value="Unplaced"/>
</dbReference>
<dbReference type="InterPro" id="IPR010629">
    <property type="entry name" value="Ins_allergen"/>
</dbReference>
<reference evidence="3" key="1">
    <citation type="submission" date="2025-08" db="UniProtKB">
        <authorList>
            <consortium name="RefSeq"/>
        </authorList>
    </citation>
    <scope>IDENTIFICATION</scope>
    <source>
        <strain evidence="3">11010-0011.00</strain>
        <tissue evidence="3">Whole body</tissue>
    </source>
</reference>
<dbReference type="AlphaFoldDB" id="A0A6J2TB90"/>
<gene>
    <name evidence="3" type="primary">LOC115622422</name>
</gene>
<evidence type="ECO:0000256" key="1">
    <source>
        <dbReference type="SAM" id="SignalP"/>
    </source>
</evidence>
<protein>
    <submittedName>
        <fullName evidence="3">Uncharacterized protein LOC115622422</fullName>
    </submittedName>
</protein>